<sequence>MLHFWVYFTPVKGGENELDIGSKTLIFQLSTPQPSTRDFGGNVKNYYNIAQNVYSMPENTSDR</sequence>
<dbReference type="EMBL" id="CZCZ02000005">
    <property type="protein sequence ID" value="CAC5340636.1"/>
    <property type="molecule type" value="Genomic_DNA"/>
</dbReference>
<protein>
    <submittedName>
        <fullName evidence="1">Uncharacterized protein</fullName>
    </submittedName>
</protein>
<evidence type="ECO:0000313" key="1">
    <source>
        <dbReference type="EMBL" id="CAC5340636.1"/>
    </source>
</evidence>
<gene>
    <name evidence="1" type="ORF">PLAN_100686</name>
</gene>
<organism evidence="1 2">
    <name type="scientific">Planktothrix rubescens CCAP 1459/22</name>
    <dbReference type="NCBI Taxonomy" id="329571"/>
    <lineage>
        <taxon>Bacteria</taxon>
        <taxon>Bacillati</taxon>
        <taxon>Cyanobacteriota</taxon>
        <taxon>Cyanophyceae</taxon>
        <taxon>Oscillatoriophycideae</taxon>
        <taxon>Oscillatoriales</taxon>
        <taxon>Microcoleaceae</taxon>
        <taxon>Planktothrix</taxon>
    </lineage>
</organism>
<dbReference type="Proteomes" id="UP000196521">
    <property type="component" value="Unassembled WGS sequence"/>
</dbReference>
<accession>A0A6J7ZGW1</accession>
<evidence type="ECO:0000313" key="2">
    <source>
        <dbReference type="Proteomes" id="UP000196521"/>
    </source>
</evidence>
<dbReference type="AlphaFoldDB" id="A0A6J7ZGW1"/>
<comment type="caution">
    <text evidence="1">The sequence shown here is derived from an EMBL/GenBank/DDBJ whole genome shotgun (WGS) entry which is preliminary data.</text>
</comment>
<keyword evidence="2" id="KW-1185">Reference proteome</keyword>
<name>A0A6J7ZGW1_PLARU</name>
<reference evidence="1" key="1">
    <citation type="submission" date="2020-05" db="EMBL/GenBank/DDBJ databases">
        <authorList>
            <consortium name="Genoscope - CEA"/>
            <person name="William W."/>
        </authorList>
    </citation>
    <scope>NUCLEOTIDE SEQUENCE [LARGE SCALE GENOMIC DNA]</scope>
    <source>
        <strain evidence="1">PCC 7821</strain>
    </source>
</reference>
<proteinExistence type="predicted"/>